<evidence type="ECO:0000313" key="1">
    <source>
        <dbReference type="EMBL" id="KZV44162.1"/>
    </source>
</evidence>
<organism evidence="1 2">
    <name type="scientific">Dorcoceras hygrometricum</name>
    <dbReference type="NCBI Taxonomy" id="472368"/>
    <lineage>
        <taxon>Eukaryota</taxon>
        <taxon>Viridiplantae</taxon>
        <taxon>Streptophyta</taxon>
        <taxon>Embryophyta</taxon>
        <taxon>Tracheophyta</taxon>
        <taxon>Spermatophyta</taxon>
        <taxon>Magnoliopsida</taxon>
        <taxon>eudicotyledons</taxon>
        <taxon>Gunneridae</taxon>
        <taxon>Pentapetalae</taxon>
        <taxon>asterids</taxon>
        <taxon>lamiids</taxon>
        <taxon>Lamiales</taxon>
        <taxon>Gesneriaceae</taxon>
        <taxon>Didymocarpoideae</taxon>
        <taxon>Trichosporeae</taxon>
        <taxon>Loxocarpinae</taxon>
        <taxon>Dorcoceras</taxon>
    </lineage>
</organism>
<dbReference type="AlphaFoldDB" id="A0A2Z7CAY9"/>
<dbReference type="EMBL" id="KQ997523">
    <property type="protein sequence ID" value="KZV44162.1"/>
    <property type="molecule type" value="Genomic_DNA"/>
</dbReference>
<protein>
    <submittedName>
        <fullName evidence="1">Uncharacterized protein</fullName>
    </submittedName>
</protein>
<name>A0A2Z7CAY9_9LAMI</name>
<reference evidence="1 2" key="1">
    <citation type="journal article" date="2015" name="Proc. Natl. Acad. Sci. U.S.A.">
        <title>The resurrection genome of Boea hygrometrica: A blueprint for survival of dehydration.</title>
        <authorList>
            <person name="Xiao L."/>
            <person name="Yang G."/>
            <person name="Zhang L."/>
            <person name="Yang X."/>
            <person name="Zhao S."/>
            <person name="Ji Z."/>
            <person name="Zhou Q."/>
            <person name="Hu M."/>
            <person name="Wang Y."/>
            <person name="Chen M."/>
            <person name="Xu Y."/>
            <person name="Jin H."/>
            <person name="Xiao X."/>
            <person name="Hu G."/>
            <person name="Bao F."/>
            <person name="Hu Y."/>
            <person name="Wan P."/>
            <person name="Li L."/>
            <person name="Deng X."/>
            <person name="Kuang T."/>
            <person name="Xiang C."/>
            <person name="Zhu J.K."/>
            <person name="Oliver M.J."/>
            <person name="He Y."/>
        </authorList>
    </citation>
    <scope>NUCLEOTIDE SEQUENCE [LARGE SCALE GENOMIC DNA]</scope>
    <source>
        <strain evidence="2">cv. XS01</strain>
    </source>
</reference>
<sequence length="152" mass="16957">MSLFDLQDVCIAIGSLTTLDLPMVVDLIGIYVFKGQYCTLTTTNWFLQALSVIPRGSWGDVARRFIMIRWLLALVFRCHQYVAVLGVPLARDLFACVTHGCIAESRCQRGIGYPRMSASGESSQRCIDSYMHRGLTQSRRLMTPSESANGSK</sequence>
<evidence type="ECO:0000313" key="2">
    <source>
        <dbReference type="Proteomes" id="UP000250235"/>
    </source>
</evidence>
<gene>
    <name evidence="1" type="ORF">F511_13085</name>
</gene>
<dbReference type="Proteomes" id="UP000250235">
    <property type="component" value="Unassembled WGS sequence"/>
</dbReference>
<keyword evidence="2" id="KW-1185">Reference proteome</keyword>
<proteinExistence type="predicted"/>
<accession>A0A2Z7CAY9</accession>